<evidence type="ECO:0000313" key="5">
    <source>
        <dbReference type="Proteomes" id="UP000095767"/>
    </source>
</evidence>
<dbReference type="SMART" id="SM00733">
    <property type="entry name" value="Mterf"/>
    <property type="match status" value="2"/>
</dbReference>
<keyword evidence="2" id="KW-0805">Transcription regulation</keyword>
<dbReference type="STRING" id="888268.A0A1E5WGU4"/>
<proteinExistence type="inferred from homology"/>
<evidence type="ECO:0000256" key="2">
    <source>
        <dbReference type="ARBA" id="ARBA00022472"/>
    </source>
</evidence>
<dbReference type="OrthoDB" id="637682at2759"/>
<evidence type="ECO:0000313" key="4">
    <source>
        <dbReference type="EMBL" id="OEL36619.1"/>
    </source>
</evidence>
<comment type="caution">
    <text evidence="4">The sequence shown here is derived from an EMBL/GenBank/DDBJ whole genome shotgun (WGS) entry which is preliminary data.</text>
</comment>
<dbReference type="GO" id="GO:0003676">
    <property type="term" value="F:nucleic acid binding"/>
    <property type="evidence" value="ECO:0007669"/>
    <property type="project" value="InterPro"/>
</dbReference>
<evidence type="ECO:0000256" key="3">
    <source>
        <dbReference type="ARBA" id="ARBA00022946"/>
    </source>
</evidence>
<dbReference type="InterPro" id="IPR003690">
    <property type="entry name" value="MTERF"/>
</dbReference>
<accession>A0A1E5WGU4</accession>
<keyword evidence="2" id="KW-0804">Transcription</keyword>
<name>A0A1E5WGU4_9POAL</name>
<dbReference type="EMBL" id="LWDX02008575">
    <property type="protein sequence ID" value="OEL36619.1"/>
    <property type="molecule type" value="Genomic_DNA"/>
</dbReference>
<dbReference type="Gene3D" id="1.25.70.10">
    <property type="entry name" value="Transcription termination factor 3, mitochondrial"/>
    <property type="match status" value="1"/>
</dbReference>
<protein>
    <submittedName>
        <fullName evidence="4">Uncharacterized protein</fullName>
    </submittedName>
</protein>
<gene>
    <name evidence="4" type="ORF">BAE44_0002362</name>
</gene>
<dbReference type="GO" id="GO:0006353">
    <property type="term" value="P:DNA-templated transcription termination"/>
    <property type="evidence" value="ECO:0007669"/>
    <property type="project" value="UniProtKB-KW"/>
</dbReference>
<dbReference type="PANTHER" id="PTHR13068">
    <property type="entry name" value="CGI-12 PROTEIN-RELATED"/>
    <property type="match status" value="1"/>
</dbReference>
<sequence length="292" mass="31976">MLSTSASATAAPFSLEDYLVATCSLAPAQARKAAQKAFHEATKDCKKKAFEELSHSRLNSASNPNAVLELLSGVGLSRADIAAIVAADPLLLRSLTKNIGPRLLDLRDCLSLSTPQIIRFLLVGSCALHICHISPKLEFFISLYGPFEKVLMVMKKNKGILQSNLERVIKTNLALLFATIVSKMPSILGTSEECLLHKIQFLINKVGLEPQYTLGKPTLLGCSLEKRLVPRYCVMKVLLAKGFLNSNMSFYSFVQIGEVTFKFRYINYHKDSVPGLADAYAKAHAGVVLSEV</sequence>
<reference evidence="4 5" key="1">
    <citation type="submission" date="2016-09" db="EMBL/GenBank/DDBJ databases">
        <title>The draft genome of Dichanthelium oligosanthes: A C3 panicoid grass species.</title>
        <authorList>
            <person name="Studer A.J."/>
            <person name="Schnable J.C."/>
            <person name="Brutnell T.P."/>
        </authorList>
    </citation>
    <scope>NUCLEOTIDE SEQUENCE [LARGE SCALE GENOMIC DNA]</scope>
    <source>
        <strain evidence="5">cv. Kellogg 1175</strain>
        <tissue evidence="4">Leaf</tissue>
    </source>
</reference>
<dbReference type="InterPro" id="IPR038538">
    <property type="entry name" value="MTERF_sf"/>
</dbReference>
<dbReference type="Pfam" id="PF02536">
    <property type="entry name" value="mTERF"/>
    <property type="match status" value="1"/>
</dbReference>
<keyword evidence="3" id="KW-0809">Transit peptide</keyword>
<comment type="similarity">
    <text evidence="1">Belongs to the mTERF family.</text>
</comment>
<dbReference type="Proteomes" id="UP000095767">
    <property type="component" value="Unassembled WGS sequence"/>
</dbReference>
<evidence type="ECO:0000256" key="1">
    <source>
        <dbReference type="ARBA" id="ARBA00007692"/>
    </source>
</evidence>
<keyword evidence="2" id="KW-0806">Transcription termination</keyword>
<organism evidence="4 5">
    <name type="scientific">Dichanthelium oligosanthes</name>
    <dbReference type="NCBI Taxonomy" id="888268"/>
    <lineage>
        <taxon>Eukaryota</taxon>
        <taxon>Viridiplantae</taxon>
        <taxon>Streptophyta</taxon>
        <taxon>Embryophyta</taxon>
        <taxon>Tracheophyta</taxon>
        <taxon>Spermatophyta</taxon>
        <taxon>Magnoliopsida</taxon>
        <taxon>Liliopsida</taxon>
        <taxon>Poales</taxon>
        <taxon>Poaceae</taxon>
        <taxon>PACMAD clade</taxon>
        <taxon>Panicoideae</taxon>
        <taxon>Panicodae</taxon>
        <taxon>Paniceae</taxon>
        <taxon>Dichantheliinae</taxon>
        <taxon>Dichanthelium</taxon>
    </lineage>
</organism>
<dbReference type="PANTHER" id="PTHR13068:SF102">
    <property type="entry name" value="OS11G0246100 PROTEIN"/>
    <property type="match status" value="1"/>
</dbReference>
<keyword evidence="5" id="KW-1185">Reference proteome</keyword>
<dbReference type="AlphaFoldDB" id="A0A1E5WGU4"/>